<accession>A0A3D8Y4S7</accession>
<dbReference type="AlphaFoldDB" id="A0A3D8Y4S7"/>
<evidence type="ECO:0000256" key="1">
    <source>
        <dbReference type="SAM" id="Phobius"/>
    </source>
</evidence>
<evidence type="ECO:0000313" key="3">
    <source>
        <dbReference type="Proteomes" id="UP000256373"/>
    </source>
</evidence>
<keyword evidence="3" id="KW-1185">Reference proteome</keyword>
<evidence type="ECO:0000313" key="2">
    <source>
        <dbReference type="EMBL" id="REA57417.1"/>
    </source>
</evidence>
<name>A0A3D8Y4S7_9BACT</name>
<protein>
    <submittedName>
        <fullName evidence="2">Uncharacterized protein</fullName>
    </submittedName>
</protein>
<dbReference type="Proteomes" id="UP000256373">
    <property type="component" value="Unassembled WGS sequence"/>
</dbReference>
<proteinExistence type="predicted"/>
<keyword evidence="1" id="KW-0472">Membrane</keyword>
<keyword evidence="1" id="KW-0812">Transmembrane</keyword>
<keyword evidence="1" id="KW-1133">Transmembrane helix</keyword>
<dbReference type="EMBL" id="QNUL01000028">
    <property type="protein sequence ID" value="REA57417.1"/>
    <property type="molecule type" value="Genomic_DNA"/>
</dbReference>
<comment type="caution">
    <text evidence="2">The sequence shown here is derived from an EMBL/GenBank/DDBJ whole genome shotgun (WGS) entry which is preliminary data.</text>
</comment>
<organism evidence="2 3">
    <name type="scientific">Dyadobacter luteus</name>
    <dbReference type="NCBI Taxonomy" id="2259619"/>
    <lineage>
        <taxon>Bacteria</taxon>
        <taxon>Pseudomonadati</taxon>
        <taxon>Bacteroidota</taxon>
        <taxon>Cytophagia</taxon>
        <taxon>Cytophagales</taxon>
        <taxon>Spirosomataceae</taxon>
        <taxon>Dyadobacter</taxon>
    </lineage>
</organism>
<sequence>MLNYLSLPIKMVIDKVFTTLVLSVFMGALLLFGLLSCNNYRAPDPIVTHFLPINNPGRDTVMVLENRNRASSFSISYQGTLSDMAIIRFSTNNSFSQNGGFAIPVHQSIKQIVRDMAGDSLFIQYQPIKDTTSGDLAIGITFHK</sequence>
<gene>
    <name evidence="2" type="ORF">DSL64_23985</name>
</gene>
<reference evidence="2 3" key="1">
    <citation type="submission" date="2018-07" db="EMBL/GenBank/DDBJ databases">
        <title>Dyadobacter roseus sp. nov., isolated from rose rhizosphere soil.</title>
        <authorList>
            <person name="Chen L."/>
        </authorList>
    </citation>
    <scope>NUCLEOTIDE SEQUENCE [LARGE SCALE GENOMIC DNA]</scope>
    <source>
        <strain evidence="2 3">RS19</strain>
    </source>
</reference>
<feature type="transmembrane region" description="Helical" evidence="1">
    <location>
        <begin position="12"/>
        <end position="35"/>
    </location>
</feature>